<dbReference type="Proteomes" id="UP001177670">
    <property type="component" value="Unassembled WGS sequence"/>
</dbReference>
<keyword evidence="3" id="KW-1185">Reference proteome</keyword>
<comment type="caution">
    <text evidence="2">The sequence shown here is derived from an EMBL/GenBank/DDBJ whole genome shotgun (WGS) entry which is preliminary data.</text>
</comment>
<sequence>MCSQEGRRWLIIQLIKLLATMGHVSHLLTTGPIDEYCGLDVRPEITFTIMAVPNRPLQMIKLGIWLVVRSISQCEG</sequence>
<feature type="chain" id="PRO_5041382350" evidence="1">
    <location>
        <begin position="27"/>
        <end position="76"/>
    </location>
</feature>
<evidence type="ECO:0000313" key="3">
    <source>
        <dbReference type="Proteomes" id="UP001177670"/>
    </source>
</evidence>
<reference evidence="2" key="1">
    <citation type="submission" date="2021-10" db="EMBL/GenBank/DDBJ databases">
        <title>Melipona bicolor Genome sequencing and assembly.</title>
        <authorList>
            <person name="Araujo N.S."/>
            <person name="Arias M.C."/>
        </authorList>
    </citation>
    <scope>NUCLEOTIDE SEQUENCE</scope>
    <source>
        <strain evidence="2">USP_2M_L1-L4_2017</strain>
        <tissue evidence="2">Whole body</tissue>
    </source>
</reference>
<dbReference type="EMBL" id="JAHYIQ010000001">
    <property type="protein sequence ID" value="KAK1137865.1"/>
    <property type="molecule type" value="Genomic_DNA"/>
</dbReference>
<evidence type="ECO:0000256" key="1">
    <source>
        <dbReference type="SAM" id="SignalP"/>
    </source>
</evidence>
<evidence type="ECO:0000313" key="2">
    <source>
        <dbReference type="EMBL" id="KAK1137865.1"/>
    </source>
</evidence>
<accession>A0AA40GHE0</accession>
<organism evidence="2 3">
    <name type="scientific">Melipona bicolor</name>
    <dbReference type="NCBI Taxonomy" id="60889"/>
    <lineage>
        <taxon>Eukaryota</taxon>
        <taxon>Metazoa</taxon>
        <taxon>Ecdysozoa</taxon>
        <taxon>Arthropoda</taxon>
        <taxon>Hexapoda</taxon>
        <taxon>Insecta</taxon>
        <taxon>Pterygota</taxon>
        <taxon>Neoptera</taxon>
        <taxon>Endopterygota</taxon>
        <taxon>Hymenoptera</taxon>
        <taxon>Apocrita</taxon>
        <taxon>Aculeata</taxon>
        <taxon>Apoidea</taxon>
        <taxon>Anthophila</taxon>
        <taxon>Apidae</taxon>
        <taxon>Melipona</taxon>
    </lineage>
</organism>
<keyword evidence="1" id="KW-0732">Signal</keyword>
<protein>
    <submittedName>
        <fullName evidence="2">Uncharacterized protein</fullName>
    </submittedName>
</protein>
<name>A0AA40GHE0_9HYME</name>
<feature type="signal peptide" evidence="1">
    <location>
        <begin position="1"/>
        <end position="26"/>
    </location>
</feature>
<dbReference type="AlphaFoldDB" id="A0AA40GHE0"/>
<gene>
    <name evidence="2" type="ORF">K0M31_002359</name>
</gene>
<proteinExistence type="predicted"/>